<accession>A0ABT8QKK3</accession>
<comment type="caution">
    <text evidence="1">The sequence shown here is derived from an EMBL/GenBank/DDBJ whole genome shotgun (WGS) entry which is preliminary data.</text>
</comment>
<dbReference type="EMBL" id="JAMJEV010000002">
    <property type="protein sequence ID" value="MDO0821650.1"/>
    <property type="molecule type" value="Genomic_DNA"/>
</dbReference>
<protein>
    <submittedName>
        <fullName evidence="1">Uncharacterized protein</fullName>
    </submittedName>
</protein>
<organism evidence="1 2">
    <name type="scientific">Desulfosporosinus nitroreducens</name>
    <dbReference type="NCBI Taxonomy" id="2018668"/>
    <lineage>
        <taxon>Bacteria</taxon>
        <taxon>Bacillati</taxon>
        <taxon>Bacillota</taxon>
        <taxon>Clostridia</taxon>
        <taxon>Eubacteriales</taxon>
        <taxon>Desulfitobacteriaceae</taxon>
        <taxon>Desulfosporosinus</taxon>
    </lineage>
</organism>
<sequence length="56" mass="6159">MGFDEGKGWVNANGIARLPRLQDGFLWGWPDGSLCNFISFLGWVATRDGTGTRSVK</sequence>
<keyword evidence="2" id="KW-1185">Reference proteome</keyword>
<proteinExistence type="predicted"/>
<dbReference type="Proteomes" id="UP001176021">
    <property type="component" value="Unassembled WGS sequence"/>
</dbReference>
<gene>
    <name evidence="1" type="ORF">M8H41_02085</name>
</gene>
<name>A0ABT8QKK3_9FIRM</name>
<reference evidence="1" key="1">
    <citation type="submission" date="2022-05" db="EMBL/GenBank/DDBJ databases">
        <title>Expanded diversity of anoxic marine methylotrophy in a Black Sea sulfate reducing microorganism.</title>
        <authorList>
            <person name="Fischer P.Q."/>
            <person name="Stams A.J.M."/>
            <person name="Villanueva L."/>
            <person name="Sousa D.Z."/>
        </authorList>
    </citation>
    <scope>NUCLEOTIDE SEQUENCE</scope>
    <source>
        <strain evidence="1">P130</strain>
    </source>
</reference>
<evidence type="ECO:0000313" key="2">
    <source>
        <dbReference type="Proteomes" id="UP001176021"/>
    </source>
</evidence>
<dbReference type="RefSeq" id="WP_301997802.1">
    <property type="nucleotide sequence ID" value="NZ_JAMJEV010000002.1"/>
</dbReference>
<evidence type="ECO:0000313" key="1">
    <source>
        <dbReference type="EMBL" id="MDO0821650.1"/>
    </source>
</evidence>